<organism evidence="2 3">
    <name type="scientific">Oxalobacter paraformigenes</name>
    <dbReference type="NCBI Taxonomy" id="556268"/>
    <lineage>
        <taxon>Bacteria</taxon>
        <taxon>Pseudomonadati</taxon>
        <taxon>Pseudomonadota</taxon>
        <taxon>Betaproteobacteria</taxon>
        <taxon>Burkholderiales</taxon>
        <taxon>Oxalobacteraceae</taxon>
        <taxon>Oxalobacter</taxon>
    </lineage>
</organism>
<comment type="caution">
    <text evidence="2">The sequence shown here is derived from an EMBL/GenBank/DDBJ whole genome shotgun (WGS) entry which is preliminary data.</text>
</comment>
<reference evidence="2" key="1">
    <citation type="submission" date="2011-10" db="EMBL/GenBank/DDBJ databases">
        <title>The Genome Sequence of Oxalobacter formigenes HOxBLS.</title>
        <authorList>
            <consortium name="The Broad Institute Genome Sequencing Platform"/>
            <person name="Earl A."/>
            <person name="Ward D."/>
            <person name="Feldgarden M."/>
            <person name="Gevers D."/>
            <person name="Allison M.J."/>
            <person name="Humphrey S."/>
            <person name="Young S.K."/>
            <person name="Zeng Q."/>
            <person name="Gargeya S."/>
            <person name="Fitzgerald M."/>
            <person name="Haas B."/>
            <person name="Abouelleil A."/>
            <person name="Alvarado L."/>
            <person name="Arachchi H.M."/>
            <person name="Berlin A."/>
            <person name="Brown A."/>
            <person name="Chapman S.B."/>
            <person name="Chen Z."/>
            <person name="Dunbar C."/>
            <person name="Freedman E."/>
            <person name="Gearin G."/>
            <person name="Goldberg J."/>
            <person name="Griggs A."/>
            <person name="Gujja S."/>
            <person name="Heiman D."/>
            <person name="Howarth C."/>
            <person name="Larson L."/>
            <person name="Lui A."/>
            <person name="MacDonald P.J.P."/>
            <person name="Montmayeur A."/>
            <person name="Murphy C."/>
            <person name="Neiman D."/>
            <person name="Pearson M."/>
            <person name="Priest M."/>
            <person name="Roberts A."/>
            <person name="Saif S."/>
            <person name="Shea T."/>
            <person name="Shenoy N."/>
            <person name="Sisk P."/>
            <person name="Stolte C."/>
            <person name="Sykes S."/>
            <person name="Wortman J."/>
            <person name="Nusbaum C."/>
            <person name="Birren B."/>
        </authorList>
    </citation>
    <scope>NUCLEOTIDE SEQUENCE [LARGE SCALE GENOMIC DNA]</scope>
    <source>
        <strain evidence="2">HOxBLS</strain>
    </source>
</reference>
<dbReference type="EMBL" id="ACDP02000023">
    <property type="protein sequence ID" value="EEO27701.1"/>
    <property type="molecule type" value="Genomic_DNA"/>
</dbReference>
<dbReference type="RefSeq" id="WP_005876880.1">
    <property type="nucleotide sequence ID" value="NZ_CABMNL010000001.1"/>
</dbReference>
<protein>
    <recommendedName>
        <fullName evidence="4">Transmembrane protein</fullName>
    </recommendedName>
</protein>
<feature type="transmembrane region" description="Helical" evidence="1">
    <location>
        <begin position="106"/>
        <end position="125"/>
    </location>
</feature>
<feature type="transmembrane region" description="Helical" evidence="1">
    <location>
        <begin position="131"/>
        <end position="157"/>
    </location>
</feature>
<dbReference type="Proteomes" id="UP000003973">
    <property type="component" value="Unassembled WGS sequence"/>
</dbReference>
<keyword evidence="1" id="KW-0472">Membrane</keyword>
<feature type="transmembrane region" description="Helical" evidence="1">
    <location>
        <begin position="20"/>
        <end position="39"/>
    </location>
</feature>
<dbReference type="HOGENOM" id="CLU_128174_0_0_4"/>
<evidence type="ECO:0000313" key="3">
    <source>
        <dbReference type="Proteomes" id="UP000003973"/>
    </source>
</evidence>
<sequence length="173" mass="19275">MPPPETVSPDTKPPSTGSRLARTGVGGWLAVLIVILVVVRPVLEGAAQSVIFTLELQADPSLLHNVVWNRYRQIIWAVFVVSSLLSVSAGLLLWKLHRPVSVRYAMAVLWVIWPGSYIAVALVWLCLGNPLMALSAIVLEWHGLLVSLVAPLVWTLYLRYSKRVKNTYSYDEF</sequence>
<keyword evidence="1" id="KW-1133">Transmembrane helix</keyword>
<dbReference type="AlphaFoldDB" id="C3X3B5"/>
<gene>
    <name evidence="2" type="ORF">OFAG_00854</name>
</gene>
<keyword evidence="1" id="KW-0812">Transmembrane</keyword>
<evidence type="ECO:0000313" key="2">
    <source>
        <dbReference type="EMBL" id="EEO27701.1"/>
    </source>
</evidence>
<evidence type="ECO:0008006" key="4">
    <source>
        <dbReference type="Google" id="ProtNLM"/>
    </source>
</evidence>
<proteinExistence type="predicted"/>
<accession>C3X3B5</accession>
<evidence type="ECO:0000256" key="1">
    <source>
        <dbReference type="SAM" id="Phobius"/>
    </source>
</evidence>
<dbReference type="InterPro" id="IPR019690">
    <property type="entry name" value="DUF2569"/>
</dbReference>
<name>C3X3B5_9BURK</name>
<feature type="transmembrane region" description="Helical" evidence="1">
    <location>
        <begin position="74"/>
        <end position="94"/>
    </location>
</feature>
<dbReference type="Pfam" id="PF10754">
    <property type="entry name" value="DUF2569"/>
    <property type="match status" value="1"/>
</dbReference>
<keyword evidence="3" id="KW-1185">Reference proteome</keyword>